<dbReference type="AlphaFoldDB" id="A0A6G0XKU5"/>
<feature type="non-terminal residue" evidence="1">
    <location>
        <position position="210"/>
    </location>
</feature>
<protein>
    <submittedName>
        <fullName evidence="1">RNase H domain-containing protein</fullName>
    </submittedName>
</protein>
<dbReference type="Proteomes" id="UP000478052">
    <property type="component" value="Unassembled WGS sequence"/>
</dbReference>
<accession>A0A6G0XKU5</accession>
<sequence length="210" mass="24396">MEIRIAKMENNIKSLGYTVITENTVPPRRERIAINRLRIGHTRLTHKFLITKEEPPQCPSCGVILTVEHLITECFEYEEETKIHNISSNIDEVLGPNIEDINKMGAMSFFNILSLHICRFRRSTVITENTVPPRRERIAINHLQIGHTRLTHKFLMTKEKPPQCPSCGVILTVEHLITECLEYEEETKIHNISSNIDEALGPQHRRYYKM</sequence>
<reference evidence="1 2" key="1">
    <citation type="submission" date="2019-08" db="EMBL/GenBank/DDBJ databases">
        <title>Whole genome of Aphis craccivora.</title>
        <authorList>
            <person name="Voronova N.V."/>
            <person name="Shulinski R.S."/>
            <person name="Bandarenka Y.V."/>
            <person name="Zhorov D.G."/>
            <person name="Warner D."/>
        </authorList>
    </citation>
    <scope>NUCLEOTIDE SEQUENCE [LARGE SCALE GENOMIC DNA]</scope>
    <source>
        <strain evidence="1">180601</strain>
        <tissue evidence="1">Whole Body</tissue>
    </source>
</reference>
<comment type="caution">
    <text evidence="1">The sequence shown here is derived from an EMBL/GenBank/DDBJ whole genome shotgun (WGS) entry which is preliminary data.</text>
</comment>
<name>A0A6G0XKU5_APHCR</name>
<dbReference type="OrthoDB" id="6600153at2759"/>
<keyword evidence="2" id="KW-1185">Reference proteome</keyword>
<gene>
    <name evidence="1" type="ORF">FWK35_00034272</name>
</gene>
<dbReference type="EMBL" id="VUJU01007763">
    <property type="protein sequence ID" value="KAF0740817.1"/>
    <property type="molecule type" value="Genomic_DNA"/>
</dbReference>
<proteinExistence type="predicted"/>
<evidence type="ECO:0000313" key="2">
    <source>
        <dbReference type="Proteomes" id="UP000478052"/>
    </source>
</evidence>
<organism evidence="1 2">
    <name type="scientific">Aphis craccivora</name>
    <name type="common">Cowpea aphid</name>
    <dbReference type="NCBI Taxonomy" id="307492"/>
    <lineage>
        <taxon>Eukaryota</taxon>
        <taxon>Metazoa</taxon>
        <taxon>Ecdysozoa</taxon>
        <taxon>Arthropoda</taxon>
        <taxon>Hexapoda</taxon>
        <taxon>Insecta</taxon>
        <taxon>Pterygota</taxon>
        <taxon>Neoptera</taxon>
        <taxon>Paraneoptera</taxon>
        <taxon>Hemiptera</taxon>
        <taxon>Sternorrhyncha</taxon>
        <taxon>Aphidomorpha</taxon>
        <taxon>Aphidoidea</taxon>
        <taxon>Aphididae</taxon>
        <taxon>Aphidini</taxon>
        <taxon>Aphis</taxon>
        <taxon>Aphis</taxon>
    </lineage>
</organism>
<evidence type="ECO:0000313" key="1">
    <source>
        <dbReference type="EMBL" id="KAF0740817.1"/>
    </source>
</evidence>